<evidence type="ECO:0000313" key="7">
    <source>
        <dbReference type="EMBL" id="SVC90440.1"/>
    </source>
</evidence>
<name>A0A382QZU9_9ZZZZ</name>
<feature type="domain" description="Radical SAM core" evidence="6">
    <location>
        <begin position="1"/>
        <end position="232"/>
    </location>
</feature>
<dbReference type="SMART" id="SM00729">
    <property type="entry name" value="Elp3"/>
    <property type="match status" value="1"/>
</dbReference>
<dbReference type="PANTHER" id="PTHR43409">
    <property type="entry name" value="ANAEROBIC MAGNESIUM-PROTOPORPHYRIN IX MONOMETHYL ESTER CYCLASE-RELATED"/>
    <property type="match status" value="1"/>
</dbReference>
<dbReference type="InterPro" id="IPR006638">
    <property type="entry name" value="Elp3/MiaA/NifB-like_rSAM"/>
</dbReference>
<keyword evidence="4" id="KW-0408">Iron</keyword>
<evidence type="ECO:0000259" key="6">
    <source>
        <dbReference type="PROSITE" id="PS51918"/>
    </source>
</evidence>
<evidence type="ECO:0000256" key="4">
    <source>
        <dbReference type="ARBA" id="ARBA00023004"/>
    </source>
</evidence>
<dbReference type="PROSITE" id="PS51918">
    <property type="entry name" value="RADICAL_SAM"/>
    <property type="match status" value="1"/>
</dbReference>
<dbReference type="GO" id="GO:0046872">
    <property type="term" value="F:metal ion binding"/>
    <property type="evidence" value="ECO:0007669"/>
    <property type="project" value="UniProtKB-KW"/>
</dbReference>
<protein>
    <recommendedName>
        <fullName evidence="6">Radical SAM core domain-containing protein</fullName>
    </recommendedName>
</protein>
<dbReference type="EMBL" id="UINC01117775">
    <property type="protein sequence ID" value="SVC90440.1"/>
    <property type="molecule type" value="Genomic_DNA"/>
</dbReference>
<gene>
    <name evidence="7" type="ORF">METZ01_LOCUS343294</name>
</gene>
<dbReference type="SFLD" id="SFLDG01082">
    <property type="entry name" value="B12-binding_domain_containing"/>
    <property type="match status" value="1"/>
</dbReference>
<comment type="cofactor">
    <cofactor evidence="1">
        <name>[4Fe-4S] cluster</name>
        <dbReference type="ChEBI" id="CHEBI:49883"/>
    </cofactor>
</comment>
<feature type="non-terminal residue" evidence="7">
    <location>
        <position position="1"/>
    </location>
</feature>
<dbReference type="GO" id="GO:0005829">
    <property type="term" value="C:cytosol"/>
    <property type="evidence" value="ECO:0007669"/>
    <property type="project" value="TreeGrafter"/>
</dbReference>
<keyword evidence="5" id="KW-0411">Iron-sulfur</keyword>
<dbReference type="GO" id="GO:0051536">
    <property type="term" value="F:iron-sulfur cluster binding"/>
    <property type="evidence" value="ECO:0007669"/>
    <property type="project" value="UniProtKB-KW"/>
</dbReference>
<dbReference type="PANTHER" id="PTHR43409:SF16">
    <property type="entry name" value="SLR0320 PROTEIN"/>
    <property type="match status" value="1"/>
</dbReference>
<keyword evidence="3" id="KW-0479">Metal-binding</keyword>
<evidence type="ECO:0000256" key="5">
    <source>
        <dbReference type="ARBA" id="ARBA00023014"/>
    </source>
</evidence>
<dbReference type="InterPro" id="IPR007197">
    <property type="entry name" value="rSAM"/>
</dbReference>
<reference evidence="7" key="1">
    <citation type="submission" date="2018-05" db="EMBL/GenBank/DDBJ databases">
        <authorList>
            <person name="Lanie J.A."/>
            <person name="Ng W.-L."/>
            <person name="Kazmierczak K.M."/>
            <person name="Andrzejewski T.M."/>
            <person name="Davidsen T.M."/>
            <person name="Wayne K.J."/>
            <person name="Tettelin H."/>
            <person name="Glass J.I."/>
            <person name="Rusch D."/>
            <person name="Podicherti R."/>
            <person name="Tsui H.-C.T."/>
            <person name="Winkler M.E."/>
        </authorList>
    </citation>
    <scope>NUCLEOTIDE SEQUENCE</scope>
</reference>
<dbReference type="GO" id="GO:0003824">
    <property type="term" value="F:catalytic activity"/>
    <property type="evidence" value="ECO:0007669"/>
    <property type="project" value="InterPro"/>
</dbReference>
<keyword evidence="2" id="KW-0949">S-adenosyl-L-methionine</keyword>
<sequence>PFAALYTSLGCPYKCSFCMINIINRVNNSNEITSQDSNVFRFWNPDFIIKQFDLFAKNGIKNIKIADELFVLNPRHFITICDMIIERKYDFNIWAYSRIDTCKPQYLEKLKKAGVNWLGLGIENPNDVLRKEVHKDSYQEVKINDIIQIIKNAGIYPAANYIFGLPNETQESLDFTLNFALETNTEMVNFYCAMAYPGSPLHLTAKKDNLPLPSTYSGYSQHSYNTQNLPSDFLSSAEILTFRDKAWEKYHTNSNYLNLIENEFGQDAKENILAMTKIQLKRQALGH</sequence>
<dbReference type="InterPro" id="IPR013785">
    <property type="entry name" value="Aldolase_TIM"/>
</dbReference>
<dbReference type="SUPFAM" id="SSF102114">
    <property type="entry name" value="Radical SAM enzymes"/>
    <property type="match status" value="1"/>
</dbReference>
<accession>A0A382QZU9</accession>
<dbReference type="CDD" id="cd01335">
    <property type="entry name" value="Radical_SAM"/>
    <property type="match status" value="1"/>
</dbReference>
<evidence type="ECO:0000256" key="2">
    <source>
        <dbReference type="ARBA" id="ARBA00022691"/>
    </source>
</evidence>
<dbReference type="InterPro" id="IPR051198">
    <property type="entry name" value="BchE-like"/>
</dbReference>
<evidence type="ECO:0000256" key="3">
    <source>
        <dbReference type="ARBA" id="ARBA00022723"/>
    </source>
</evidence>
<organism evidence="7">
    <name type="scientific">marine metagenome</name>
    <dbReference type="NCBI Taxonomy" id="408172"/>
    <lineage>
        <taxon>unclassified sequences</taxon>
        <taxon>metagenomes</taxon>
        <taxon>ecological metagenomes</taxon>
    </lineage>
</organism>
<evidence type="ECO:0000256" key="1">
    <source>
        <dbReference type="ARBA" id="ARBA00001966"/>
    </source>
</evidence>
<proteinExistence type="predicted"/>
<dbReference type="SFLD" id="SFLDS00029">
    <property type="entry name" value="Radical_SAM"/>
    <property type="match status" value="1"/>
</dbReference>
<dbReference type="InterPro" id="IPR058240">
    <property type="entry name" value="rSAM_sf"/>
</dbReference>
<dbReference type="Gene3D" id="3.20.20.70">
    <property type="entry name" value="Aldolase class I"/>
    <property type="match status" value="1"/>
</dbReference>
<dbReference type="Pfam" id="PF04055">
    <property type="entry name" value="Radical_SAM"/>
    <property type="match status" value="1"/>
</dbReference>
<dbReference type="AlphaFoldDB" id="A0A382QZU9"/>